<comment type="caution">
    <text evidence="1">The sequence shown here is derived from an EMBL/GenBank/DDBJ whole genome shotgun (WGS) entry which is preliminary data.</text>
</comment>
<gene>
    <name evidence="1" type="ORF">BLNAU_13168</name>
</gene>
<dbReference type="EMBL" id="JARBJD010000111">
    <property type="protein sequence ID" value="KAK2951931.1"/>
    <property type="molecule type" value="Genomic_DNA"/>
</dbReference>
<organism evidence="1 2">
    <name type="scientific">Blattamonas nauphoetae</name>
    <dbReference type="NCBI Taxonomy" id="2049346"/>
    <lineage>
        <taxon>Eukaryota</taxon>
        <taxon>Metamonada</taxon>
        <taxon>Preaxostyla</taxon>
        <taxon>Oxymonadida</taxon>
        <taxon>Blattamonas</taxon>
    </lineage>
</organism>
<accession>A0ABQ9XIS1</accession>
<evidence type="ECO:0000313" key="2">
    <source>
        <dbReference type="Proteomes" id="UP001281761"/>
    </source>
</evidence>
<proteinExistence type="predicted"/>
<protein>
    <submittedName>
        <fullName evidence="1">Uncharacterized protein</fullName>
    </submittedName>
</protein>
<keyword evidence="2" id="KW-1185">Reference proteome</keyword>
<dbReference type="Proteomes" id="UP001281761">
    <property type="component" value="Unassembled WGS sequence"/>
</dbReference>
<name>A0ABQ9XIS1_9EUKA</name>
<sequence>MPLETVDSGSTPSDADLSPIVSIDQLTPEQILEVQTYLKDYDKYLVEYQKYLDDWNNYCVSYHHFFGEYPNPNVSEEEASIPKTDKPLQPQYSTEQTLLYVPKQPSSEAIPKSADTGQGLIFTILHKKTPTGNATLELAEKAVRGTYPYAEIVKKPSIDSKIICEVQLTFADGKTCNSKVWVREHDIQHHFMGNPKEVMMEISQNMKEAVSSLRAVDMSPEAEAEYNTLLQLLQDH</sequence>
<evidence type="ECO:0000313" key="1">
    <source>
        <dbReference type="EMBL" id="KAK2951931.1"/>
    </source>
</evidence>
<reference evidence="1 2" key="1">
    <citation type="journal article" date="2022" name="bioRxiv">
        <title>Genomics of Preaxostyla Flagellates Illuminates Evolutionary Transitions and the Path Towards Mitochondrial Loss.</title>
        <authorList>
            <person name="Novak L.V.F."/>
            <person name="Treitli S.C."/>
            <person name="Pyrih J."/>
            <person name="Halakuc P."/>
            <person name="Pipaliya S.V."/>
            <person name="Vacek V."/>
            <person name="Brzon O."/>
            <person name="Soukal P."/>
            <person name="Eme L."/>
            <person name="Dacks J.B."/>
            <person name="Karnkowska A."/>
            <person name="Elias M."/>
            <person name="Hampl V."/>
        </authorList>
    </citation>
    <scope>NUCLEOTIDE SEQUENCE [LARGE SCALE GENOMIC DNA]</scope>
    <source>
        <strain evidence="1">NAU3</strain>
        <tissue evidence="1">Gut</tissue>
    </source>
</reference>